<name>A0A068RZG1_9FUNG</name>
<evidence type="ECO:0000259" key="7">
    <source>
        <dbReference type="Pfam" id="PF10075"/>
    </source>
</evidence>
<sequence>MNASLDAGLSALLVLFFLFFVDVAMDGIQQLIQNKDYAALVKACERVELQMAASPSANLNIQEIYAVLLLAYAIVDDLNGARFLRKRILAAQRRSDEIDAAWRLCVIMWERRYDEFYEALVYHWSPLVLPLAESLRDKLRDKLAIVLQKTYTNMDLGTASRYFGMSEMELVPALKGLGWEYDTNSKMFTPAKPTSLPRHPSEMSQVSRLANTLLRLEQC</sequence>
<evidence type="ECO:0000256" key="3">
    <source>
        <dbReference type="ARBA" id="ARBA00022490"/>
    </source>
</evidence>
<evidence type="ECO:0000313" key="9">
    <source>
        <dbReference type="Proteomes" id="UP000027586"/>
    </source>
</evidence>
<evidence type="ECO:0000313" key="8">
    <source>
        <dbReference type="EMBL" id="CDH54992.1"/>
    </source>
</evidence>
<dbReference type="GO" id="GO:0000338">
    <property type="term" value="P:protein deneddylation"/>
    <property type="evidence" value="ECO:0007669"/>
    <property type="project" value="InterPro"/>
</dbReference>
<evidence type="ECO:0000256" key="1">
    <source>
        <dbReference type="ARBA" id="ARBA00004123"/>
    </source>
</evidence>
<keyword evidence="5" id="KW-0539">Nucleus</keyword>
<feature type="signal peptide" evidence="6">
    <location>
        <begin position="1"/>
        <end position="26"/>
    </location>
</feature>
<dbReference type="PANTHER" id="PTHR13339">
    <property type="entry name" value="COP9 SIGNALOSOME COMPLEX SUBUNIT 8"/>
    <property type="match status" value="1"/>
</dbReference>
<accession>A0A068RZG1</accession>
<evidence type="ECO:0000256" key="5">
    <source>
        <dbReference type="ARBA" id="ARBA00023242"/>
    </source>
</evidence>
<proteinExistence type="predicted"/>
<dbReference type="InterPro" id="IPR033205">
    <property type="entry name" value="COP9_CSN8"/>
</dbReference>
<dbReference type="PANTHER" id="PTHR13339:SF0">
    <property type="entry name" value="COP9 SIGNALOSOME COMPLEX SUBUNIT 8"/>
    <property type="match status" value="1"/>
</dbReference>
<gene>
    <name evidence="8" type="ORF">LCOR_06188.1</name>
</gene>
<evidence type="ECO:0000256" key="4">
    <source>
        <dbReference type="ARBA" id="ARBA00022790"/>
    </source>
</evidence>
<dbReference type="Proteomes" id="UP000027586">
    <property type="component" value="Unassembled WGS sequence"/>
</dbReference>
<keyword evidence="4" id="KW-0736">Signalosome</keyword>
<dbReference type="EMBL" id="CBTN010000026">
    <property type="protein sequence ID" value="CDH54992.1"/>
    <property type="molecule type" value="Genomic_DNA"/>
</dbReference>
<organism evidence="8 9">
    <name type="scientific">Lichtheimia corymbifera JMRC:FSU:9682</name>
    <dbReference type="NCBI Taxonomy" id="1263082"/>
    <lineage>
        <taxon>Eukaryota</taxon>
        <taxon>Fungi</taxon>
        <taxon>Fungi incertae sedis</taxon>
        <taxon>Mucoromycota</taxon>
        <taxon>Mucoromycotina</taxon>
        <taxon>Mucoromycetes</taxon>
        <taxon>Mucorales</taxon>
        <taxon>Lichtheimiaceae</taxon>
        <taxon>Lichtheimia</taxon>
    </lineage>
</organism>
<feature type="chain" id="PRO_5001652861" description="CSN8/PSMD8/EIF3K domain-containing protein" evidence="6">
    <location>
        <begin position="27"/>
        <end position="219"/>
    </location>
</feature>
<evidence type="ECO:0000256" key="6">
    <source>
        <dbReference type="SAM" id="SignalP"/>
    </source>
</evidence>
<keyword evidence="6" id="KW-0732">Signal</keyword>
<feature type="domain" description="CSN8/PSMD8/EIF3K" evidence="7">
    <location>
        <begin position="62"/>
        <end position="192"/>
    </location>
</feature>
<dbReference type="GO" id="GO:0005737">
    <property type="term" value="C:cytoplasm"/>
    <property type="evidence" value="ECO:0007669"/>
    <property type="project" value="UniProtKB-SubCell"/>
</dbReference>
<protein>
    <recommendedName>
        <fullName evidence="7">CSN8/PSMD8/EIF3K domain-containing protein</fullName>
    </recommendedName>
</protein>
<dbReference type="AlphaFoldDB" id="A0A068RZG1"/>
<dbReference type="GO" id="GO:0010387">
    <property type="term" value="P:COP9 signalosome assembly"/>
    <property type="evidence" value="ECO:0007669"/>
    <property type="project" value="InterPro"/>
</dbReference>
<comment type="subcellular location">
    <subcellularLocation>
        <location evidence="2">Cytoplasm</location>
    </subcellularLocation>
    <subcellularLocation>
        <location evidence="1">Nucleus</location>
    </subcellularLocation>
</comment>
<keyword evidence="3" id="KW-0963">Cytoplasm</keyword>
<dbReference type="Gene3D" id="1.25.40.990">
    <property type="match status" value="1"/>
</dbReference>
<dbReference type="Pfam" id="PF10075">
    <property type="entry name" value="CSN8_PSD8_EIF3K"/>
    <property type="match status" value="1"/>
</dbReference>
<dbReference type="InterPro" id="IPR033464">
    <property type="entry name" value="CSN8_PSD8_EIF3K"/>
</dbReference>
<keyword evidence="9" id="KW-1185">Reference proteome</keyword>
<reference evidence="8" key="1">
    <citation type="submission" date="2013-08" db="EMBL/GenBank/DDBJ databases">
        <title>Gene expansion shapes genome architecture in the human pathogen Lichtheimia corymbifera: an evolutionary genomics analysis in the ancient terrestrial Mucorales (Mucoromycotina).</title>
        <authorList>
            <person name="Schwartze V.U."/>
            <person name="Winter S."/>
            <person name="Shelest E."/>
            <person name="Marcet-Houben M."/>
            <person name="Horn F."/>
            <person name="Wehner S."/>
            <person name="Hoffmann K."/>
            <person name="Riege K."/>
            <person name="Sammeth M."/>
            <person name="Nowrousian M."/>
            <person name="Valiante V."/>
            <person name="Linde J."/>
            <person name="Jacobsen I.D."/>
            <person name="Marz M."/>
            <person name="Brakhage A.A."/>
            <person name="Gabaldon T."/>
            <person name="Bocker S."/>
            <person name="Voigt K."/>
        </authorList>
    </citation>
    <scope>NUCLEOTIDE SEQUENCE [LARGE SCALE GENOMIC DNA]</scope>
    <source>
        <strain evidence="8">FSU 9682</strain>
    </source>
</reference>
<dbReference type="GO" id="GO:0008180">
    <property type="term" value="C:COP9 signalosome"/>
    <property type="evidence" value="ECO:0007669"/>
    <property type="project" value="UniProtKB-KW"/>
</dbReference>
<evidence type="ECO:0000256" key="2">
    <source>
        <dbReference type="ARBA" id="ARBA00004496"/>
    </source>
</evidence>
<dbReference type="STRING" id="1263082.A0A068RZG1"/>
<comment type="caution">
    <text evidence="8">The sequence shown here is derived from an EMBL/GenBank/DDBJ whole genome shotgun (WGS) entry which is preliminary data.</text>
</comment>
<dbReference type="OrthoDB" id="5351233at2759"/>
<dbReference type="VEuPathDB" id="FungiDB:LCOR_06188.1"/>